<dbReference type="RefSeq" id="WP_309489326.1">
    <property type="nucleotide sequence ID" value="NZ_JAENIG010000004.1"/>
</dbReference>
<reference evidence="1" key="1">
    <citation type="submission" date="2021-01" db="EMBL/GenBank/DDBJ databases">
        <title>Modified the classification status of verrucomicrobia.</title>
        <authorList>
            <person name="Feng X."/>
        </authorList>
    </citation>
    <scope>NUCLEOTIDE SEQUENCE</scope>
    <source>
        <strain evidence="1">5K15</strain>
    </source>
</reference>
<comment type="caution">
    <text evidence="1">The sequence shown here is derived from an EMBL/GenBank/DDBJ whole genome shotgun (WGS) entry which is preliminary data.</text>
</comment>
<evidence type="ECO:0008006" key="3">
    <source>
        <dbReference type="Google" id="ProtNLM"/>
    </source>
</evidence>
<evidence type="ECO:0000313" key="1">
    <source>
        <dbReference type="EMBL" id="MBK1854715.1"/>
    </source>
</evidence>
<organism evidence="1 2">
    <name type="scientific">Oceaniferula flava</name>
    <dbReference type="NCBI Taxonomy" id="2800421"/>
    <lineage>
        <taxon>Bacteria</taxon>
        <taxon>Pseudomonadati</taxon>
        <taxon>Verrucomicrobiota</taxon>
        <taxon>Verrucomicrobiia</taxon>
        <taxon>Verrucomicrobiales</taxon>
        <taxon>Verrucomicrobiaceae</taxon>
        <taxon>Oceaniferula</taxon>
    </lineage>
</organism>
<accession>A0AAE2VBM9</accession>
<gene>
    <name evidence="1" type="ORF">JIN83_07075</name>
</gene>
<dbReference type="EMBL" id="JAENIG010000004">
    <property type="protein sequence ID" value="MBK1854715.1"/>
    <property type="molecule type" value="Genomic_DNA"/>
</dbReference>
<dbReference type="AlphaFoldDB" id="A0AAE2VBM9"/>
<keyword evidence="2" id="KW-1185">Reference proteome</keyword>
<proteinExistence type="predicted"/>
<dbReference type="Proteomes" id="UP000634206">
    <property type="component" value="Unassembled WGS sequence"/>
</dbReference>
<sequence length="444" mass="49978">MHLIPSRNKRPSPGGMGLARFIGTLLVMTMSQGAAQIQPSYNLAPLYYDQAVENNTISRLQAAIEEQRRTLPGSDPKQLLKALLDELNIPLSSQTLVFSKTSMQRDLIGPKNPRVLYFNQDFYVGYVPGGIIEVIACDDPSGMMFYSLDPSGPAKERRFLRSNDCLSCHANANTSDVPGLLVRSVFADAGGQPQLDWGSFTTTPSSPLSERWGDWYVTGSHGAKRHLGNQWLKTDPDGKAVFREQDGQNVGDLSQYLDTEHYLTDTSDIVALMIMEHQIEAHNVMTAARMNFLRYEYLSKAMHDGQFDPTDDASAKIIQAHVDKILGVLLFANELPLAGDAVQGRKDYVRDFKERGVEYNGWSLRDLRLQKRLFKYRCSYMIRSASFKMLPEPLKMQTLQQLHAILNKDLTPAGLPVLSDREKDRIHQILWHTLPAYQQCATSH</sequence>
<evidence type="ECO:0000313" key="2">
    <source>
        <dbReference type="Proteomes" id="UP000634206"/>
    </source>
</evidence>
<name>A0AAE2VBM9_9BACT</name>
<protein>
    <recommendedName>
        <fullName evidence="3">Cytochrome c domain-containing protein</fullName>
    </recommendedName>
</protein>